<dbReference type="InterPro" id="IPR000073">
    <property type="entry name" value="AB_hydrolase_1"/>
</dbReference>
<dbReference type="Pfam" id="PF12697">
    <property type="entry name" value="Abhydrolase_6"/>
    <property type="match status" value="1"/>
</dbReference>
<proteinExistence type="predicted"/>
<dbReference type="EMBL" id="BAAAUD010000034">
    <property type="protein sequence ID" value="GAA2943877.1"/>
    <property type="molecule type" value="Genomic_DNA"/>
</dbReference>
<evidence type="ECO:0000313" key="4">
    <source>
        <dbReference type="Proteomes" id="UP001500403"/>
    </source>
</evidence>
<gene>
    <name evidence="3" type="ORF">GCM10010446_31420</name>
</gene>
<dbReference type="GO" id="GO:0016787">
    <property type="term" value="F:hydrolase activity"/>
    <property type="evidence" value="ECO:0007669"/>
    <property type="project" value="UniProtKB-KW"/>
</dbReference>
<protein>
    <submittedName>
        <fullName evidence="3">Alpha/beta hydrolase</fullName>
    </submittedName>
</protein>
<feature type="region of interest" description="Disordered" evidence="1">
    <location>
        <begin position="1"/>
        <end position="25"/>
    </location>
</feature>
<keyword evidence="4" id="KW-1185">Reference proteome</keyword>
<evidence type="ECO:0000256" key="1">
    <source>
        <dbReference type="SAM" id="MobiDB-lite"/>
    </source>
</evidence>
<keyword evidence="3" id="KW-0378">Hydrolase</keyword>
<name>A0ABP6JSB0_9ACTN</name>
<organism evidence="3 4">
    <name type="scientific">Streptomyces enissocaesilis</name>
    <dbReference type="NCBI Taxonomy" id="332589"/>
    <lineage>
        <taxon>Bacteria</taxon>
        <taxon>Bacillati</taxon>
        <taxon>Actinomycetota</taxon>
        <taxon>Actinomycetes</taxon>
        <taxon>Kitasatosporales</taxon>
        <taxon>Streptomycetaceae</taxon>
        <taxon>Streptomyces</taxon>
        <taxon>Streptomyces rochei group</taxon>
    </lineage>
</organism>
<evidence type="ECO:0000313" key="3">
    <source>
        <dbReference type="EMBL" id="GAA2943877.1"/>
    </source>
</evidence>
<sequence length="255" mass="27523">MTDPRAHQDERDRTGHRSLRLRTHPPAPAGAVLLLHGGRSEALTPPPLLNLPGARMRPFGSAILKAARKHHVLLASARYRHRGWNGSRSDPVHDAREALGELKPLVPLGSVVLVGHSMGARAALRVAGHPHVSGVVALAPWCPPGEPVAHLRDKQVIVLHDEQDRVTHAHDSWDLVRRAGHAGARACGIVMPRGGHAMLRDAGVWHRLTAFLTAGVLGEEPIPAVVRAAQAGDGERVVSAHHVLRELPRRGRRPA</sequence>
<evidence type="ECO:0000259" key="2">
    <source>
        <dbReference type="Pfam" id="PF12697"/>
    </source>
</evidence>
<feature type="domain" description="AB hydrolase-1" evidence="2">
    <location>
        <begin position="32"/>
        <end position="149"/>
    </location>
</feature>
<comment type="caution">
    <text evidence="3">The sequence shown here is derived from an EMBL/GenBank/DDBJ whole genome shotgun (WGS) entry which is preliminary data.</text>
</comment>
<dbReference type="Gene3D" id="3.40.50.1820">
    <property type="entry name" value="alpha/beta hydrolase"/>
    <property type="match status" value="1"/>
</dbReference>
<dbReference type="Proteomes" id="UP001500403">
    <property type="component" value="Unassembled WGS sequence"/>
</dbReference>
<dbReference type="InterPro" id="IPR029058">
    <property type="entry name" value="AB_hydrolase_fold"/>
</dbReference>
<accession>A0ABP6JSB0</accession>
<feature type="compositionally biased region" description="Basic and acidic residues" evidence="1">
    <location>
        <begin position="1"/>
        <end position="15"/>
    </location>
</feature>
<dbReference type="SUPFAM" id="SSF53474">
    <property type="entry name" value="alpha/beta-Hydrolases"/>
    <property type="match status" value="1"/>
</dbReference>
<reference evidence="4" key="1">
    <citation type="journal article" date="2019" name="Int. J. Syst. Evol. Microbiol.">
        <title>The Global Catalogue of Microorganisms (GCM) 10K type strain sequencing project: providing services to taxonomists for standard genome sequencing and annotation.</title>
        <authorList>
            <consortium name="The Broad Institute Genomics Platform"/>
            <consortium name="The Broad Institute Genome Sequencing Center for Infectious Disease"/>
            <person name="Wu L."/>
            <person name="Ma J."/>
        </authorList>
    </citation>
    <scope>NUCLEOTIDE SEQUENCE [LARGE SCALE GENOMIC DNA]</scope>
    <source>
        <strain evidence="4">JCM 9088</strain>
    </source>
</reference>